<dbReference type="EMBL" id="KQ090248">
    <property type="protein sequence ID" value="KMS98623.1"/>
    <property type="molecule type" value="Genomic_DNA"/>
</dbReference>
<dbReference type="SUPFAM" id="SSF52833">
    <property type="entry name" value="Thioredoxin-like"/>
    <property type="match status" value="1"/>
</dbReference>
<evidence type="ECO:0000313" key="2">
    <source>
        <dbReference type="EMBL" id="KMS98623.1"/>
    </source>
</evidence>
<evidence type="ECO:0000256" key="1">
    <source>
        <dbReference type="SAM" id="MobiDB-lite"/>
    </source>
</evidence>
<reference evidence="2 3" key="1">
    <citation type="journal article" date="2014" name="Nature">
        <title>The genome of the recently domesticated crop plant sugar beet (Beta vulgaris).</title>
        <authorList>
            <person name="Dohm J.C."/>
            <person name="Minoche A.E."/>
            <person name="Holtgrawe D."/>
            <person name="Capella-Gutierrez S."/>
            <person name="Zakrzewski F."/>
            <person name="Tafer H."/>
            <person name="Rupp O."/>
            <person name="Sorensen T.R."/>
            <person name="Stracke R."/>
            <person name="Reinhardt R."/>
            <person name="Goesmann A."/>
            <person name="Kraft T."/>
            <person name="Schulz B."/>
            <person name="Stadler P.F."/>
            <person name="Schmidt T."/>
            <person name="Gabaldon T."/>
            <person name="Lehrach H."/>
            <person name="Weisshaar B."/>
            <person name="Himmelbauer H."/>
        </authorList>
    </citation>
    <scope>NUCLEOTIDE SEQUENCE [LARGE SCALE GENOMIC DNA]</scope>
    <source>
        <tissue evidence="2">Taproot</tissue>
    </source>
</reference>
<proteinExistence type="predicted"/>
<feature type="compositionally biased region" description="Basic and acidic residues" evidence="1">
    <location>
        <begin position="55"/>
        <end position="70"/>
    </location>
</feature>
<dbReference type="Gramene" id="KMS98623">
    <property type="protein sequence ID" value="KMS98623"/>
    <property type="gene ID" value="BVRB_3g070210"/>
</dbReference>
<dbReference type="CDD" id="cd02980">
    <property type="entry name" value="TRX_Fd_family"/>
    <property type="match status" value="1"/>
</dbReference>
<sequence length="266" mass="29085">MKLLKGLVKDLSTFSELGLDRDDNNQGFVADDKSRIISQAAEILLAQLKQLREEEQMKEKEEMGKCKSQDCESSSSSSESSDSECDEVINLKCVKNKKPIETKKIQLINEEPLMTPSITLPEQSMSEQLSQNLEQKCSNMILEMTLNKDSGIEVLNSETANLNQSKIEVCMGGKCKKLGAPALMEEFQRVVGDEGVVVGCKCMGKCKSAPNIKVLNNNVGDDSLRTPSNALYVGVSLEDVGLIVANYLGNESNGDQLRFAASGVLH</sequence>
<organism evidence="2 3">
    <name type="scientific">Beta vulgaris subsp. vulgaris</name>
    <name type="common">Beet</name>
    <dbReference type="NCBI Taxonomy" id="3555"/>
    <lineage>
        <taxon>Eukaryota</taxon>
        <taxon>Viridiplantae</taxon>
        <taxon>Streptophyta</taxon>
        <taxon>Embryophyta</taxon>
        <taxon>Tracheophyta</taxon>
        <taxon>Spermatophyta</taxon>
        <taxon>Magnoliopsida</taxon>
        <taxon>eudicotyledons</taxon>
        <taxon>Gunneridae</taxon>
        <taxon>Pentapetalae</taxon>
        <taxon>Caryophyllales</taxon>
        <taxon>Chenopodiaceae</taxon>
        <taxon>Betoideae</taxon>
        <taxon>Beta</taxon>
    </lineage>
</organism>
<dbReference type="InterPro" id="IPR036249">
    <property type="entry name" value="Thioredoxin-like_sf"/>
</dbReference>
<dbReference type="eggNOG" id="ENOG502RS12">
    <property type="taxonomic scope" value="Eukaryota"/>
</dbReference>
<feature type="compositionally biased region" description="Low complexity" evidence="1">
    <location>
        <begin position="71"/>
        <end position="80"/>
    </location>
</feature>
<dbReference type="Proteomes" id="UP000035740">
    <property type="component" value="Unassembled WGS sequence"/>
</dbReference>
<keyword evidence="3" id="KW-1185">Reference proteome</keyword>
<protein>
    <submittedName>
        <fullName evidence="2">Uncharacterized protein</fullName>
    </submittedName>
</protein>
<dbReference type="OMA" id="AVACKCM"/>
<gene>
    <name evidence="2" type="ORF">BVRB_3g070210</name>
</gene>
<dbReference type="OrthoDB" id="913780at2759"/>
<dbReference type="Gene3D" id="3.40.30.10">
    <property type="entry name" value="Glutaredoxin"/>
    <property type="match status" value="1"/>
</dbReference>
<dbReference type="AlphaFoldDB" id="A0A0J8BF18"/>
<accession>A0A0J8BF18</accession>
<feature type="region of interest" description="Disordered" evidence="1">
    <location>
        <begin position="55"/>
        <end position="82"/>
    </location>
</feature>
<name>A0A0J8BF18_BETVV</name>
<evidence type="ECO:0000313" key="3">
    <source>
        <dbReference type="Proteomes" id="UP000035740"/>
    </source>
</evidence>